<dbReference type="RefSeq" id="WP_114661011.1">
    <property type="nucleotide sequence ID" value="NZ_CP031194.1"/>
</dbReference>
<dbReference type="Proteomes" id="UP000253868">
    <property type="component" value="Chromosome"/>
</dbReference>
<dbReference type="SMART" id="SM00530">
    <property type="entry name" value="HTH_XRE"/>
    <property type="match status" value="1"/>
</dbReference>
<dbReference type="InterPro" id="IPR043917">
    <property type="entry name" value="DUF5753"/>
</dbReference>
<evidence type="ECO:0000313" key="3">
    <source>
        <dbReference type="Proteomes" id="UP000253868"/>
    </source>
</evidence>
<dbReference type="KEGG" id="spad:DVK44_20800"/>
<protein>
    <submittedName>
        <fullName evidence="2">XRE family transcriptional regulator</fullName>
    </submittedName>
</protein>
<proteinExistence type="predicted"/>
<dbReference type="CDD" id="cd00093">
    <property type="entry name" value="HTH_XRE"/>
    <property type="match status" value="1"/>
</dbReference>
<dbReference type="AlphaFoldDB" id="A0A345HSK8"/>
<dbReference type="OrthoDB" id="4966777at2"/>
<organism evidence="2 3">
    <name type="scientific">Streptomyces paludis</name>
    <dbReference type="NCBI Taxonomy" id="2282738"/>
    <lineage>
        <taxon>Bacteria</taxon>
        <taxon>Bacillati</taxon>
        <taxon>Actinomycetota</taxon>
        <taxon>Actinomycetes</taxon>
        <taxon>Kitasatosporales</taxon>
        <taxon>Streptomycetaceae</taxon>
        <taxon>Streptomyces</taxon>
    </lineage>
</organism>
<dbReference type="SUPFAM" id="SSF47413">
    <property type="entry name" value="lambda repressor-like DNA-binding domains"/>
    <property type="match status" value="1"/>
</dbReference>
<evidence type="ECO:0000259" key="1">
    <source>
        <dbReference type="SMART" id="SM00530"/>
    </source>
</evidence>
<reference evidence="3" key="1">
    <citation type="submission" date="2018-07" db="EMBL/GenBank/DDBJ databases">
        <authorList>
            <person name="Zhao J."/>
        </authorList>
    </citation>
    <scope>NUCLEOTIDE SEQUENCE [LARGE SCALE GENOMIC DNA]</scope>
    <source>
        <strain evidence="3">GSSD-12</strain>
    </source>
</reference>
<keyword evidence="3" id="KW-1185">Reference proteome</keyword>
<accession>A0A345HSK8</accession>
<dbReference type="Gene3D" id="1.10.260.40">
    <property type="entry name" value="lambda repressor-like DNA-binding domains"/>
    <property type="match status" value="1"/>
</dbReference>
<dbReference type="Pfam" id="PF13560">
    <property type="entry name" value="HTH_31"/>
    <property type="match status" value="1"/>
</dbReference>
<name>A0A345HSK8_9ACTN</name>
<feature type="domain" description="HTH cro/C1-type" evidence="1">
    <location>
        <begin position="23"/>
        <end position="78"/>
    </location>
</feature>
<evidence type="ECO:0000313" key="2">
    <source>
        <dbReference type="EMBL" id="AXG79682.1"/>
    </source>
</evidence>
<sequence>MAYSHHPEALDSVEEVRRAVATQLGTIRRDAGLTGLELAERCGWHASKRSRIENARTRPSDEDIRAWCRACGADEQIPDLIASSRHADSMYREWKLVHSRGLKKAQDSVVPLYLRTEHMRVYCSNVIPGLVQTAGYATALLSSIASFENVANDAEEAAIARVARSEIIYDARRRFALLIEEDVLYFRFGDADVMSRQLAYLLSVMTLPNVSLGVIPRTAVREMWTLEGFVIYDNIQVQVETLSADMNIKRPGEVTVYQRAFSKLSQMAVHGSAARALIHEALGTLG</sequence>
<gene>
    <name evidence="2" type="ORF">DVK44_20800</name>
</gene>
<dbReference type="Pfam" id="PF19054">
    <property type="entry name" value="DUF5753"/>
    <property type="match status" value="1"/>
</dbReference>
<dbReference type="EMBL" id="CP031194">
    <property type="protein sequence ID" value="AXG79682.1"/>
    <property type="molecule type" value="Genomic_DNA"/>
</dbReference>
<dbReference type="GO" id="GO:0003677">
    <property type="term" value="F:DNA binding"/>
    <property type="evidence" value="ECO:0007669"/>
    <property type="project" value="InterPro"/>
</dbReference>
<dbReference type="InterPro" id="IPR010982">
    <property type="entry name" value="Lambda_DNA-bd_dom_sf"/>
</dbReference>
<dbReference type="InterPro" id="IPR001387">
    <property type="entry name" value="Cro/C1-type_HTH"/>
</dbReference>